<dbReference type="InterPro" id="IPR027417">
    <property type="entry name" value="P-loop_NTPase"/>
</dbReference>
<dbReference type="SMART" id="SM00487">
    <property type="entry name" value="DEXDc"/>
    <property type="match status" value="1"/>
</dbReference>
<dbReference type="Proteomes" id="UP000612956">
    <property type="component" value="Unassembled WGS sequence"/>
</dbReference>
<feature type="region of interest" description="Disordered" evidence="2">
    <location>
        <begin position="863"/>
        <end position="890"/>
    </location>
</feature>
<dbReference type="EMBL" id="BMMW01000007">
    <property type="protein sequence ID" value="GGK68896.1"/>
    <property type="molecule type" value="Genomic_DNA"/>
</dbReference>
<feature type="domain" description="Helicase ATP-binding" evidence="3">
    <location>
        <begin position="1294"/>
        <end position="1561"/>
    </location>
</feature>
<dbReference type="SUPFAM" id="SSF52540">
    <property type="entry name" value="P-loop containing nucleoside triphosphate hydrolases"/>
    <property type="match status" value="2"/>
</dbReference>
<dbReference type="Gene3D" id="3.40.50.150">
    <property type="entry name" value="Vaccinia Virus protein VP39"/>
    <property type="match status" value="1"/>
</dbReference>
<dbReference type="Pfam" id="PF04851">
    <property type="entry name" value="ResIII"/>
    <property type="match status" value="1"/>
</dbReference>
<accession>A0A917VEE4</accession>
<dbReference type="InterPro" id="IPR014001">
    <property type="entry name" value="Helicase_ATP-bd"/>
</dbReference>
<feature type="region of interest" description="Disordered" evidence="2">
    <location>
        <begin position="434"/>
        <end position="521"/>
    </location>
</feature>
<evidence type="ECO:0000256" key="2">
    <source>
        <dbReference type="SAM" id="MobiDB-lite"/>
    </source>
</evidence>
<dbReference type="Gene3D" id="3.40.50.300">
    <property type="entry name" value="P-loop containing nucleotide triphosphate hydrolases"/>
    <property type="match status" value="2"/>
</dbReference>
<reference evidence="4" key="1">
    <citation type="journal article" date="2014" name="Int. J. Syst. Evol. Microbiol.">
        <title>Complete genome sequence of Corynebacterium casei LMG S-19264T (=DSM 44701T), isolated from a smear-ripened cheese.</title>
        <authorList>
            <consortium name="US DOE Joint Genome Institute (JGI-PGF)"/>
            <person name="Walter F."/>
            <person name="Albersmeier A."/>
            <person name="Kalinowski J."/>
            <person name="Ruckert C."/>
        </authorList>
    </citation>
    <scope>NUCLEOTIDE SEQUENCE</scope>
    <source>
        <strain evidence="4">CGMCC 4.7278</strain>
    </source>
</reference>
<evidence type="ECO:0000313" key="5">
    <source>
        <dbReference type="Proteomes" id="UP000612956"/>
    </source>
</evidence>
<feature type="region of interest" description="Disordered" evidence="2">
    <location>
        <begin position="302"/>
        <end position="322"/>
    </location>
</feature>
<gene>
    <name evidence="4" type="ORF">GCM10011591_46250</name>
</gene>
<dbReference type="InterPro" id="IPR029063">
    <property type="entry name" value="SAM-dependent_MTases_sf"/>
</dbReference>
<dbReference type="PRINTS" id="PR00507">
    <property type="entry name" value="N12N6MTFRASE"/>
</dbReference>
<protein>
    <recommendedName>
        <fullName evidence="3">Helicase ATP-binding domain-containing protein</fullName>
    </recommendedName>
</protein>
<dbReference type="InterPro" id="IPR052933">
    <property type="entry name" value="DNA_Protect_Modify"/>
</dbReference>
<feature type="region of interest" description="Disordered" evidence="2">
    <location>
        <begin position="2135"/>
        <end position="2154"/>
    </location>
</feature>
<proteinExistence type="predicted"/>
<evidence type="ECO:0000313" key="4">
    <source>
        <dbReference type="EMBL" id="GGK68896.1"/>
    </source>
</evidence>
<dbReference type="GO" id="GO:0016787">
    <property type="term" value="F:hydrolase activity"/>
    <property type="evidence" value="ECO:0007669"/>
    <property type="project" value="InterPro"/>
</dbReference>
<dbReference type="InterPro" id="IPR006935">
    <property type="entry name" value="Helicase/UvrB_N"/>
</dbReference>
<dbReference type="PANTHER" id="PTHR41313:SF1">
    <property type="entry name" value="DNA METHYLASE ADENINE-SPECIFIC DOMAIN-CONTAINING PROTEIN"/>
    <property type="match status" value="1"/>
</dbReference>
<comment type="caution">
    <text evidence="4">The sequence shown here is derived from an EMBL/GenBank/DDBJ whole genome shotgun (WGS) entry which is preliminary data.</text>
</comment>
<name>A0A917VEE4_9NOCA</name>
<dbReference type="GO" id="GO:0005524">
    <property type="term" value="F:ATP binding"/>
    <property type="evidence" value="ECO:0007669"/>
    <property type="project" value="InterPro"/>
</dbReference>
<keyword evidence="5" id="KW-1185">Reference proteome</keyword>
<organism evidence="4 5">
    <name type="scientific">Nocardia camponoti</name>
    <dbReference type="NCBI Taxonomy" id="1616106"/>
    <lineage>
        <taxon>Bacteria</taxon>
        <taxon>Bacillati</taxon>
        <taxon>Actinomycetota</taxon>
        <taxon>Actinomycetes</taxon>
        <taxon>Mycobacteriales</taxon>
        <taxon>Nocardiaceae</taxon>
        <taxon>Nocardia</taxon>
    </lineage>
</organism>
<keyword evidence="1" id="KW-0175">Coiled coil</keyword>
<reference evidence="4" key="2">
    <citation type="submission" date="2020-09" db="EMBL/GenBank/DDBJ databases">
        <authorList>
            <person name="Sun Q."/>
            <person name="Zhou Y."/>
        </authorList>
    </citation>
    <scope>NUCLEOTIDE SEQUENCE</scope>
    <source>
        <strain evidence="4">CGMCC 4.7278</strain>
    </source>
</reference>
<dbReference type="PANTHER" id="PTHR41313">
    <property type="entry name" value="ADENINE-SPECIFIC METHYLTRANSFERASE"/>
    <property type="match status" value="1"/>
</dbReference>
<evidence type="ECO:0000256" key="1">
    <source>
        <dbReference type="SAM" id="Coils"/>
    </source>
</evidence>
<feature type="coiled-coil region" evidence="1">
    <location>
        <begin position="2077"/>
        <end position="2111"/>
    </location>
</feature>
<sequence>MLAGREVELGQQRSHENEVIAAVSRHRGIYDGGEASYLDTGDGLRPISDPALAPRYDDQWNRTRHLGTATSAGEATRLAQADAMFTPVELALLRCTIQDQAYTYGGYDRPQEIFNPGTAPRYLTEGPLKSLSGGDRFGPTWLLVECYLRANPHLYDETPASVQARQTERTEIAAPLISEAATEFRAGRFASARQLVDRATLTDPYALGTHDGIRSRIDRLAGIVEDLGLTPPLERFDGLLGGAKAAVSVGDHQFVIEPRGADRWVVHPRSGADADTRVADAVSTTEVMPRVRAYLAALPAAQNPAPPTQALDAGAPTDGEHQPQEAAANTVTASAVPEPIAIEHTTEGTIVRNTDKDNLALRQALRDGKFNWSRSQKFWYQRRATDFAIRNRRVETLRSDLTRLGLPFTEDSGASLVPDPTQVVDPVLVGEPTEDLRRLPGAGGDAEHDVSPTRAAAQPPVTDPGQDAAPDAAPESQPTRQSQQQPPATEQNPSGSRPDELDHQLAPDSPALRPAPPVAIPQSPKARVAANLAAIELVQRLTAEQRAATEPEREVLSRWTSWGAASQIFDPSRDEFAAEAERLRELLADDRAWKAANRTVLNAHYTDARIVSAMWQHLGALGFTGGRVLEPGCGAGAFIGQAPAGTDLVGVELDPTTARIAELLHPAATIRAESFADTRLREGSVDAVIGNVPFGQAKLHDPVHNLGNHAMHNHFILKSLALVKPGGVVTVITSSWTMDALNPAARREIAEHADFLGAVRLPNGAHRRVAGTDVLTDILVLRRRDGEPHHAGEFERSRPTVLLNTDADEVSVNLNEYFTANPDMVLGELRAGTSQYGSETVEVRATGDLDEQLRAALSRISERAHAAGTTHRPRELEAGERRAAAAAPARGEEFPGHIVPTAIGFQQLNTYGVYEDIAVPRTQASELSALLDLRDTAVSLLSAEAASAEDTDEIASLRTQLNLRYDRYVDRFGAINRCSWHPTGRTNADGEPVLSMRRPPVMRVFREDPHSPVVLALESYDDTTDTASKMAIMRQRVVAPRTARLGADTAEDAVAICLDTHGRIELDTIAELLGVEPDQARVQIRGLAFPDPDQGGRLVPAAEYLSGDVRAKLDSARTAAAENPDIYADNVAPLIEVIPPDLGPAEIDARLGAAWIDAGDVETFLQEVLNDTSITVEHPPTGEWKITGGNRGMLSVEEYGTRRVPAPKIAQALLRQSQIRVYDVDESGEARIFNATETEAAIEKGEILNERFSEWVWENPARATRLSEVYNRRFNNLVLRTYDGSELSLPGLSKTIEPRPHQRAAVARMIAEPNVGLFHAVGAGKTLEMAMGVMELKRLGLVNKPAIVVPNHMLDQFASEFLQAYPQARVLAAGTEDLAGEKRRAFVARAATGDWDAVIMTRGSFQRLEVSNETAHWYFDREIEPRRQHLQQLKANGAKNHTVKRIEDAILKVEEKLKAKLNSQMDPGITFEMTGMDYLVVDELHDYKNLATDSNIESAAIEGSQRAQKLHMVVEYLRDKHNGRALTGATATPIANSITEAYVMQRYLRPDLLEKAGINHFDDWAATFGKTKTQLEMSVDGNSWAMKTRFAGFRNIQELQRMFHVAADVKLPEDLNLPVPLLARRPGDGERAPEIISVPATAAQLDYVQSLGHRAQLVKSRAVDPSQDNMLSISSDGRAAALDLRLLTARNIARDDELFDHGGADAIDDPEEYGLKINAAADWLYQKWEQSKDTVYLDRSGEPHPRRGGLVTGFCDLGTPSENWNAYDAIKQRLVAHHDVDPELIAYIHDAKNDRAKARLFAQAKDGTIQFLLGSTSKMGVGTNVQFRMVAMLHVDCPWRPADIEQRDGRGVRQGNQNAEIAIGRVVTEGTFDARMWATQARKATFINQFMKGNLDVREVDDIGDAALSANEALAIASGNPLVLEKAELDVEVTKLDRLRRAHQRSQSMLQIRIRDAEHAIPRLEEEITDFTAAIARRQPTRGDAFTATISGRWFDNRVEAGDVLAARLRKLLEDPRSVWKPFEDNGIGTLGGFTLNACNVPTGRDAKVAVKFAELGDNHHVSLDRATLEKGGMAVIVRLENGLEGLDKRLEVATNQLATEKDELARATARLGKPFEHTERLDSLKERQKEINAELLGSNADDPDGTAGDGGAAAEEMSVSDMAMHDAAAMVGMMGGAAVVNGPVGPMVITRDAGRGPRQR</sequence>
<dbReference type="GO" id="GO:0003677">
    <property type="term" value="F:DNA binding"/>
    <property type="evidence" value="ECO:0007669"/>
    <property type="project" value="InterPro"/>
</dbReference>
<dbReference type="SUPFAM" id="SSF53335">
    <property type="entry name" value="S-adenosyl-L-methionine-dependent methyltransferases"/>
    <property type="match status" value="1"/>
</dbReference>
<feature type="compositionally biased region" description="Low complexity" evidence="2">
    <location>
        <begin position="467"/>
        <end position="487"/>
    </location>
</feature>
<dbReference type="CDD" id="cd02440">
    <property type="entry name" value="AdoMet_MTases"/>
    <property type="match status" value="1"/>
</dbReference>
<evidence type="ECO:0000259" key="3">
    <source>
        <dbReference type="SMART" id="SM00487"/>
    </source>
</evidence>
<feature type="compositionally biased region" description="Low complexity" evidence="2">
    <location>
        <begin position="302"/>
        <end position="311"/>
    </location>
</feature>
<feature type="compositionally biased region" description="Basic and acidic residues" evidence="2">
    <location>
        <begin position="872"/>
        <end position="883"/>
    </location>
</feature>